<keyword evidence="2" id="KW-1185">Reference proteome</keyword>
<dbReference type="Proteomes" id="UP000469440">
    <property type="component" value="Unassembled WGS sequence"/>
</dbReference>
<organism evidence="1 2">
    <name type="scientific">Caproicibacter fermentans</name>
    <dbReference type="NCBI Taxonomy" id="2576756"/>
    <lineage>
        <taxon>Bacteria</taxon>
        <taxon>Bacillati</taxon>
        <taxon>Bacillota</taxon>
        <taxon>Clostridia</taxon>
        <taxon>Eubacteriales</taxon>
        <taxon>Acutalibacteraceae</taxon>
        <taxon>Caproicibacter</taxon>
    </lineage>
</organism>
<evidence type="ECO:0000313" key="1">
    <source>
        <dbReference type="EMBL" id="MVB12095.1"/>
    </source>
</evidence>
<reference evidence="1 2" key="1">
    <citation type="submission" date="2019-09" db="EMBL/GenBank/DDBJ databases">
        <title>Genome sequence of Clostridium sp. EA1.</title>
        <authorList>
            <person name="Poehlein A."/>
            <person name="Bengelsdorf F.R."/>
            <person name="Daniel R."/>
        </authorList>
    </citation>
    <scope>NUCLEOTIDE SEQUENCE [LARGE SCALE GENOMIC DNA]</scope>
    <source>
        <strain evidence="1 2">EA1</strain>
    </source>
</reference>
<evidence type="ECO:0000313" key="2">
    <source>
        <dbReference type="Proteomes" id="UP000469440"/>
    </source>
</evidence>
<proteinExistence type="predicted"/>
<accession>A0A6N8I2G8</accession>
<protein>
    <submittedName>
        <fullName evidence="1">Uncharacterized protein</fullName>
    </submittedName>
</protein>
<sequence length="65" mass="7656">MSSDFQTMCSKHLLEHCLRLENWDLMMLAQEKTIPVSSVKEYCYLNLDWNCSLNSLNCTQLPKKE</sequence>
<dbReference type="EMBL" id="VWXL01000083">
    <property type="protein sequence ID" value="MVB12095.1"/>
    <property type="molecule type" value="Genomic_DNA"/>
</dbReference>
<name>A0A6N8I2G8_9FIRM</name>
<gene>
    <name evidence="1" type="ORF">CAFE_28260</name>
</gene>
<dbReference type="AlphaFoldDB" id="A0A6N8I2G8"/>
<comment type="caution">
    <text evidence="1">The sequence shown here is derived from an EMBL/GenBank/DDBJ whole genome shotgun (WGS) entry which is preliminary data.</text>
</comment>